<gene>
    <name evidence="1" type="ORF">LX64_01468</name>
</gene>
<dbReference type="OrthoDB" id="671557at2"/>
<dbReference type="AlphaFoldDB" id="A0A327QYM7"/>
<dbReference type="EMBL" id="QLLL01000002">
    <property type="protein sequence ID" value="RAJ08814.1"/>
    <property type="molecule type" value="Genomic_DNA"/>
</dbReference>
<evidence type="ECO:0000313" key="2">
    <source>
        <dbReference type="Proteomes" id="UP000249547"/>
    </source>
</evidence>
<evidence type="ECO:0000313" key="1">
    <source>
        <dbReference type="EMBL" id="RAJ08814.1"/>
    </source>
</evidence>
<sequence length="176" mass="19836">MQTFLAVLLSIHSGEDKAPVFKSPISITQPVQQYDPYFLQPADAENILGQKVDLKEYSKRDKSKTVTFKCAYAATTIDSTTGKQANLFYMLIQHATVEAAEKSHTSEYNSNKRLPGMRKVAGLGDEAFEQTDRENFYFFEVRKQHTIIRIKINKLTSKTNIAALEGVVRKLLANAN</sequence>
<accession>A0A327QYM7</accession>
<reference evidence="1 2" key="1">
    <citation type="submission" date="2018-06" db="EMBL/GenBank/DDBJ databases">
        <title>Genomic Encyclopedia of Archaeal and Bacterial Type Strains, Phase II (KMG-II): from individual species to whole genera.</title>
        <authorList>
            <person name="Goeker M."/>
        </authorList>
    </citation>
    <scope>NUCLEOTIDE SEQUENCE [LARGE SCALE GENOMIC DNA]</scope>
    <source>
        <strain evidence="1 2">DSM 23857</strain>
    </source>
</reference>
<comment type="caution">
    <text evidence="1">The sequence shown here is derived from an EMBL/GenBank/DDBJ whole genome shotgun (WGS) entry which is preliminary data.</text>
</comment>
<dbReference type="RefSeq" id="WP_111596917.1">
    <property type="nucleotide sequence ID" value="NZ_QLLL01000002.1"/>
</dbReference>
<protein>
    <submittedName>
        <fullName evidence="1">Uncharacterized protein</fullName>
    </submittedName>
</protein>
<proteinExistence type="predicted"/>
<keyword evidence="2" id="KW-1185">Reference proteome</keyword>
<organism evidence="1 2">
    <name type="scientific">Chitinophaga skermanii</name>
    <dbReference type="NCBI Taxonomy" id="331697"/>
    <lineage>
        <taxon>Bacteria</taxon>
        <taxon>Pseudomonadati</taxon>
        <taxon>Bacteroidota</taxon>
        <taxon>Chitinophagia</taxon>
        <taxon>Chitinophagales</taxon>
        <taxon>Chitinophagaceae</taxon>
        <taxon>Chitinophaga</taxon>
    </lineage>
</organism>
<dbReference type="Proteomes" id="UP000249547">
    <property type="component" value="Unassembled WGS sequence"/>
</dbReference>
<name>A0A327QYM7_9BACT</name>